<comment type="pathway">
    <text evidence="1">Amino-acid biosynthesis; L-methionine biosynthesis via de novo pathway; L-homoserine from L-aspartate: step 1/3.</text>
</comment>
<keyword evidence="8" id="KW-0067">ATP-binding</keyword>
<feature type="region of interest" description="Disordered" evidence="11">
    <location>
        <begin position="59"/>
        <end position="92"/>
    </location>
</feature>
<dbReference type="GO" id="GO:0009089">
    <property type="term" value="P:lysine biosynthetic process via diaminopimelate"/>
    <property type="evidence" value="ECO:0007669"/>
    <property type="project" value="TreeGrafter"/>
</dbReference>
<dbReference type="GO" id="GO:0009088">
    <property type="term" value="P:threonine biosynthetic process"/>
    <property type="evidence" value="ECO:0007669"/>
    <property type="project" value="UniProtKB-UniPathway"/>
</dbReference>
<dbReference type="EC" id="2.7.2.4" evidence="4"/>
<keyword evidence="5" id="KW-0808">Transferase</keyword>
<feature type="compositionally biased region" description="Basic and acidic residues" evidence="11">
    <location>
        <begin position="59"/>
        <end position="69"/>
    </location>
</feature>
<reference evidence="13 14" key="1">
    <citation type="journal article" date="2020" name="Front. Microbiol.">
        <title>Single-cell genomics of novel Actinobacteria with the Wood-Ljungdahl pathway discovered in a serpentinizing system.</title>
        <authorList>
            <person name="Merino N."/>
            <person name="Kawai M."/>
            <person name="Boyd E.S."/>
            <person name="Colman D.R."/>
            <person name="McGlynn S.E."/>
            <person name="Nealson K.H."/>
            <person name="Kurokawa K."/>
            <person name="Hongoh Y."/>
        </authorList>
    </citation>
    <scope>NUCLEOTIDE SEQUENCE [LARGE SCALE GENOMIC DNA]</scope>
    <source>
        <strain evidence="13 14">S33</strain>
    </source>
</reference>
<keyword evidence="14" id="KW-1185">Reference proteome</keyword>
<dbReference type="RefSeq" id="WP_176233807.1">
    <property type="nucleotide sequence ID" value="NZ_BLRY01000206.1"/>
</dbReference>
<dbReference type="GO" id="GO:0005829">
    <property type="term" value="C:cytosol"/>
    <property type="evidence" value="ECO:0007669"/>
    <property type="project" value="TreeGrafter"/>
</dbReference>
<dbReference type="InterPro" id="IPR054352">
    <property type="entry name" value="ACT_Aspartokinase"/>
</dbReference>
<dbReference type="InterPro" id="IPR002912">
    <property type="entry name" value="ACT_dom"/>
</dbReference>
<organism evidence="13 14">
    <name type="scientific">Candidatus Hakubella thermalkaliphila</name>
    <dbReference type="NCBI Taxonomy" id="2754717"/>
    <lineage>
        <taxon>Bacteria</taxon>
        <taxon>Bacillati</taxon>
        <taxon>Actinomycetota</taxon>
        <taxon>Actinomycetota incertae sedis</taxon>
        <taxon>Candidatus Hakubellales</taxon>
        <taxon>Candidatus Hakubellaceae</taxon>
        <taxon>Candidatus Hakubella</taxon>
    </lineage>
</organism>
<dbReference type="PROSITE" id="PS51671">
    <property type="entry name" value="ACT"/>
    <property type="match status" value="1"/>
</dbReference>
<keyword evidence="9" id="KW-0457">Lysine biosynthesis</keyword>
<evidence type="ECO:0000256" key="7">
    <source>
        <dbReference type="ARBA" id="ARBA00022777"/>
    </source>
</evidence>
<sequence length="92" mass="9754">RVGAGMKANPGVAAAMFSALAESNINIEMISTSPIKISCIIRKEQAETAVRSLHKKFNLDRVSRPHKESIGTGSAPGSQPANGLHQESGRNE</sequence>
<dbReference type="SUPFAM" id="SSF55021">
    <property type="entry name" value="ACT-like"/>
    <property type="match status" value="1"/>
</dbReference>
<dbReference type="Proteomes" id="UP000591948">
    <property type="component" value="Unassembled WGS sequence"/>
</dbReference>
<keyword evidence="7 13" id="KW-0418">Kinase</keyword>
<dbReference type="AlphaFoldDB" id="A0A6V8P8K6"/>
<evidence type="ECO:0000256" key="8">
    <source>
        <dbReference type="ARBA" id="ARBA00022840"/>
    </source>
</evidence>
<dbReference type="GO" id="GO:0005524">
    <property type="term" value="F:ATP binding"/>
    <property type="evidence" value="ECO:0007669"/>
    <property type="project" value="UniProtKB-KW"/>
</dbReference>
<comment type="caution">
    <text evidence="13">The sequence shown here is derived from an EMBL/GenBank/DDBJ whole genome shotgun (WGS) entry which is preliminary data.</text>
</comment>
<dbReference type="EMBL" id="BLRY01000206">
    <property type="protein sequence ID" value="GFP28400.1"/>
    <property type="molecule type" value="Genomic_DNA"/>
</dbReference>
<evidence type="ECO:0000256" key="10">
    <source>
        <dbReference type="ARBA" id="ARBA00047872"/>
    </source>
</evidence>
<dbReference type="UniPathway" id="UPA00051">
    <property type="reaction ID" value="UER00462"/>
</dbReference>
<comment type="pathway">
    <text evidence="2">Amino-acid biosynthesis; L-threonine biosynthesis; L-threonine from L-aspartate: step 1/5.</text>
</comment>
<gene>
    <name evidence="13" type="ORF">HKBW3S33_01815</name>
</gene>
<feature type="compositionally biased region" description="Polar residues" evidence="11">
    <location>
        <begin position="71"/>
        <end position="81"/>
    </location>
</feature>
<evidence type="ECO:0000313" key="14">
    <source>
        <dbReference type="Proteomes" id="UP000591948"/>
    </source>
</evidence>
<feature type="non-terminal residue" evidence="13">
    <location>
        <position position="1"/>
    </location>
</feature>
<dbReference type="Gene3D" id="3.30.2130.10">
    <property type="entry name" value="VC0802-like"/>
    <property type="match status" value="1"/>
</dbReference>
<dbReference type="InterPro" id="IPR045865">
    <property type="entry name" value="ACT-like_dom_sf"/>
</dbReference>
<keyword evidence="9" id="KW-0028">Amino-acid biosynthesis</keyword>
<protein>
    <recommendedName>
        <fullName evidence="4">aspartate kinase</fullName>
        <ecNumber evidence="4">2.7.2.4</ecNumber>
    </recommendedName>
</protein>
<name>A0A6V8P8K6_9ACTN</name>
<evidence type="ECO:0000256" key="6">
    <source>
        <dbReference type="ARBA" id="ARBA00022741"/>
    </source>
</evidence>
<dbReference type="Pfam" id="PF22468">
    <property type="entry name" value="ACT_9"/>
    <property type="match status" value="1"/>
</dbReference>
<dbReference type="CDD" id="cd04923">
    <property type="entry name" value="ACT_AK-LysC-DapG-like_2"/>
    <property type="match status" value="1"/>
</dbReference>
<dbReference type="PANTHER" id="PTHR21499">
    <property type="entry name" value="ASPARTATE KINASE"/>
    <property type="match status" value="1"/>
</dbReference>
<evidence type="ECO:0000313" key="13">
    <source>
        <dbReference type="EMBL" id="GFP28400.1"/>
    </source>
</evidence>
<proteinExistence type="inferred from homology"/>
<evidence type="ECO:0000256" key="2">
    <source>
        <dbReference type="ARBA" id="ARBA00005139"/>
    </source>
</evidence>
<evidence type="ECO:0000256" key="4">
    <source>
        <dbReference type="ARBA" id="ARBA00013059"/>
    </source>
</evidence>
<accession>A0A6V8P8K6</accession>
<evidence type="ECO:0000256" key="5">
    <source>
        <dbReference type="ARBA" id="ARBA00022679"/>
    </source>
</evidence>
<dbReference type="UniPathway" id="UPA00050">
    <property type="reaction ID" value="UER00461"/>
</dbReference>
<evidence type="ECO:0000259" key="12">
    <source>
        <dbReference type="PROSITE" id="PS51671"/>
    </source>
</evidence>
<comment type="similarity">
    <text evidence="3">Belongs to the aspartokinase family.</text>
</comment>
<dbReference type="GO" id="GO:0009090">
    <property type="term" value="P:homoserine biosynthetic process"/>
    <property type="evidence" value="ECO:0007669"/>
    <property type="project" value="TreeGrafter"/>
</dbReference>
<keyword evidence="6" id="KW-0547">Nucleotide-binding</keyword>
<evidence type="ECO:0000256" key="11">
    <source>
        <dbReference type="SAM" id="MobiDB-lite"/>
    </source>
</evidence>
<evidence type="ECO:0000256" key="9">
    <source>
        <dbReference type="ARBA" id="ARBA00023154"/>
    </source>
</evidence>
<dbReference type="GO" id="GO:0004072">
    <property type="term" value="F:aspartate kinase activity"/>
    <property type="evidence" value="ECO:0007669"/>
    <property type="project" value="UniProtKB-EC"/>
</dbReference>
<evidence type="ECO:0000256" key="1">
    <source>
        <dbReference type="ARBA" id="ARBA00004986"/>
    </source>
</evidence>
<feature type="domain" description="ACT" evidence="12">
    <location>
        <begin position="1"/>
        <end position="74"/>
    </location>
</feature>
<evidence type="ECO:0000256" key="3">
    <source>
        <dbReference type="ARBA" id="ARBA00010122"/>
    </source>
</evidence>
<dbReference type="PANTHER" id="PTHR21499:SF3">
    <property type="entry name" value="ASPARTOKINASE"/>
    <property type="match status" value="1"/>
</dbReference>
<comment type="catalytic activity">
    <reaction evidence="10">
        <text>L-aspartate + ATP = 4-phospho-L-aspartate + ADP</text>
        <dbReference type="Rhea" id="RHEA:23776"/>
        <dbReference type="ChEBI" id="CHEBI:29991"/>
        <dbReference type="ChEBI" id="CHEBI:30616"/>
        <dbReference type="ChEBI" id="CHEBI:57535"/>
        <dbReference type="ChEBI" id="CHEBI:456216"/>
        <dbReference type="EC" id="2.7.2.4"/>
    </reaction>
</comment>